<dbReference type="AlphaFoldDB" id="A0A843W7Y9"/>
<reference evidence="1" key="1">
    <citation type="submission" date="2017-07" db="EMBL/GenBank/DDBJ databases">
        <title>Taro Niue Genome Assembly and Annotation.</title>
        <authorList>
            <person name="Atibalentja N."/>
            <person name="Keating K."/>
            <person name="Fields C.J."/>
        </authorList>
    </citation>
    <scope>NUCLEOTIDE SEQUENCE</scope>
    <source>
        <strain evidence="1">Niue_2</strain>
        <tissue evidence="1">Leaf</tissue>
    </source>
</reference>
<keyword evidence="2" id="KW-1185">Reference proteome</keyword>
<dbReference type="EMBL" id="NMUH01002975">
    <property type="protein sequence ID" value="MQM03088.1"/>
    <property type="molecule type" value="Genomic_DNA"/>
</dbReference>
<comment type="caution">
    <text evidence="1">The sequence shown here is derived from an EMBL/GenBank/DDBJ whole genome shotgun (WGS) entry which is preliminary data.</text>
</comment>
<evidence type="ECO:0000313" key="2">
    <source>
        <dbReference type="Proteomes" id="UP000652761"/>
    </source>
</evidence>
<organism evidence="1 2">
    <name type="scientific">Colocasia esculenta</name>
    <name type="common">Wild taro</name>
    <name type="synonym">Arum esculentum</name>
    <dbReference type="NCBI Taxonomy" id="4460"/>
    <lineage>
        <taxon>Eukaryota</taxon>
        <taxon>Viridiplantae</taxon>
        <taxon>Streptophyta</taxon>
        <taxon>Embryophyta</taxon>
        <taxon>Tracheophyta</taxon>
        <taxon>Spermatophyta</taxon>
        <taxon>Magnoliopsida</taxon>
        <taxon>Liliopsida</taxon>
        <taxon>Araceae</taxon>
        <taxon>Aroideae</taxon>
        <taxon>Colocasieae</taxon>
        <taxon>Colocasia</taxon>
    </lineage>
</organism>
<name>A0A843W7Y9_COLES</name>
<proteinExistence type="predicted"/>
<gene>
    <name evidence="1" type="ORF">Taro_035867</name>
</gene>
<protein>
    <submittedName>
        <fullName evidence="1">Uncharacterized protein</fullName>
    </submittedName>
</protein>
<dbReference type="Proteomes" id="UP000652761">
    <property type="component" value="Unassembled WGS sequence"/>
</dbReference>
<accession>A0A843W7Y9</accession>
<sequence length="155" mass="17544">MRTSRFRSYLSTASTYLSTGTMLLEPRNKELTVAVDRSSSPVDCRLWSVDRCAQTLKIGSGRTVAVDSHCLAIDRHQSVMNWSFFTSIMGEGAHWKEVQQAMDNLAQSLERMAHRSWDLFLDVLAILQMLKLLGLHLQSMDQRSPTLGLLLFSHS</sequence>
<evidence type="ECO:0000313" key="1">
    <source>
        <dbReference type="EMBL" id="MQM03088.1"/>
    </source>
</evidence>